<proteinExistence type="predicted"/>
<feature type="region of interest" description="Disordered" evidence="1">
    <location>
        <begin position="171"/>
        <end position="196"/>
    </location>
</feature>
<feature type="region of interest" description="Disordered" evidence="1">
    <location>
        <begin position="67"/>
        <end position="158"/>
    </location>
</feature>
<evidence type="ECO:0000313" key="2">
    <source>
        <dbReference type="EMBL" id="WTU77201.1"/>
    </source>
</evidence>
<name>A0AAU2JX37_9ACTN</name>
<accession>A0AAU2JX37</accession>
<evidence type="ECO:0000256" key="1">
    <source>
        <dbReference type="SAM" id="MobiDB-lite"/>
    </source>
</evidence>
<reference evidence="2" key="1">
    <citation type="submission" date="2022-10" db="EMBL/GenBank/DDBJ databases">
        <title>The complete genomes of actinobacterial strains from the NBC collection.</title>
        <authorList>
            <person name="Joergensen T.S."/>
            <person name="Alvarez Arevalo M."/>
            <person name="Sterndorff E.B."/>
            <person name="Faurdal D."/>
            <person name="Vuksanovic O."/>
            <person name="Mourched A.-S."/>
            <person name="Charusanti P."/>
            <person name="Shaw S."/>
            <person name="Blin K."/>
            <person name="Weber T."/>
        </authorList>
    </citation>
    <scope>NUCLEOTIDE SEQUENCE</scope>
    <source>
        <strain evidence="2">NBC_00049</strain>
    </source>
</reference>
<dbReference type="SUPFAM" id="SSF48452">
    <property type="entry name" value="TPR-like"/>
    <property type="match status" value="1"/>
</dbReference>
<evidence type="ECO:0008006" key="3">
    <source>
        <dbReference type="Google" id="ProtNLM"/>
    </source>
</evidence>
<dbReference type="InterPro" id="IPR011990">
    <property type="entry name" value="TPR-like_helical_dom_sf"/>
</dbReference>
<gene>
    <name evidence="2" type="ORF">OG327_29840</name>
</gene>
<sequence length="488" mass="51213">MAKREPNGRLRTLLADARWSGQDFARAVNGVAAETGLTLRYDRTSISHWLAGTRPPAHVVALAAEALSRRTGRRVSPADTGLARPSGARARDRPGGGPHEGGEAEAWGPVDLPRPGLPGPGLPGPGLPGPGLPGPGLPGPGLPDAGRDGSGPAGRAPVDYDALLGEVPVYSSGWRPPGLPRPVPPDAPERPSGRIGPHHVEAAEAVLPLFRNADMTFGSGLPRPALTRYLATTVVPWLHASAAPAVRHRLLGCAARLAYTAGFLSFDANQQGTAQAYYRAAYRLGQEAGDPQCWAPALRGMSVQAHHLGHRAQALQLAEAAAREAGRLPSLQAAFVTGQLAVAEAGCGDRRAALRQLTRAQRLLERSAGSQPAIGDYHEAALAHQQAEVLAALGDAPGAIAALGISLRRRPAAERRARAVTSAKLAELQLGQGHLERACATWHEMLDVVPQLDSARVHDAVGRLRGRLQPLRGNRAAQALLARVRELP</sequence>
<dbReference type="AlphaFoldDB" id="A0AAU2JX37"/>
<feature type="compositionally biased region" description="Pro residues" evidence="1">
    <location>
        <begin position="115"/>
        <end position="141"/>
    </location>
</feature>
<feature type="compositionally biased region" description="Basic and acidic residues" evidence="1">
    <location>
        <begin position="187"/>
        <end position="196"/>
    </location>
</feature>
<feature type="compositionally biased region" description="Pro residues" evidence="1">
    <location>
        <begin position="177"/>
        <end position="186"/>
    </location>
</feature>
<organism evidence="2">
    <name type="scientific">Streptomyces sp. NBC_00049</name>
    <dbReference type="NCBI Taxonomy" id="2903617"/>
    <lineage>
        <taxon>Bacteria</taxon>
        <taxon>Bacillati</taxon>
        <taxon>Actinomycetota</taxon>
        <taxon>Actinomycetes</taxon>
        <taxon>Kitasatosporales</taxon>
        <taxon>Streptomycetaceae</taxon>
        <taxon>Streptomyces</taxon>
    </lineage>
</organism>
<protein>
    <recommendedName>
        <fullName evidence="3">Transcriptional regulator</fullName>
    </recommendedName>
</protein>
<dbReference type="EMBL" id="CP108264">
    <property type="protein sequence ID" value="WTU77201.1"/>
    <property type="molecule type" value="Genomic_DNA"/>
</dbReference>
<dbReference type="Gene3D" id="1.25.40.10">
    <property type="entry name" value="Tetratricopeptide repeat domain"/>
    <property type="match status" value="1"/>
</dbReference>